<evidence type="ECO:0000313" key="3">
    <source>
        <dbReference type="EMBL" id="VFV29046.1"/>
    </source>
</evidence>
<dbReference type="PANTHER" id="PTHR11905:SF140">
    <property type="entry name" value="A DISINTEGRIN AND METALLOPEPTIDASE DOMAIN 6-RELATED"/>
    <property type="match status" value="1"/>
</dbReference>
<dbReference type="SUPFAM" id="SSF55486">
    <property type="entry name" value="Metalloproteases ('zincins'), catalytic domain"/>
    <property type="match status" value="1"/>
</dbReference>
<protein>
    <recommendedName>
        <fullName evidence="2">Peptidase M12B domain-containing protein</fullName>
    </recommendedName>
</protein>
<dbReference type="GO" id="GO:1990913">
    <property type="term" value="C:sperm head plasma membrane"/>
    <property type="evidence" value="ECO:0007669"/>
    <property type="project" value="TreeGrafter"/>
</dbReference>
<evidence type="ECO:0000313" key="4">
    <source>
        <dbReference type="Proteomes" id="UP000386466"/>
    </source>
</evidence>
<evidence type="ECO:0000256" key="1">
    <source>
        <dbReference type="PROSITE-ProRule" id="PRU00276"/>
    </source>
</evidence>
<dbReference type="AlphaFoldDB" id="A0A485NAZ3"/>
<keyword evidence="4" id="KW-1185">Reference proteome</keyword>
<organism evidence="3 4">
    <name type="scientific">Lynx pardinus</name>
    <name type="common">Iberian lynx</name>
    <name type="synonym">Felis pardina</name>
    <dbReference type="NCBI Taxonomy" id="191816"/>
    <lineage>
        <taxon>Eukaryota</taxon>
        <taxon>Metazoa</taxon>
        <taxon>Chordata</taxon>
        <taxon>Craniata</taxon>
        <taxon>Vertebrata</taxon>
        <taxon>Euteleostomi</taxon>
        <taxon>Mammalia</taxon>
        <taxon>Eutheria</taxon>
        <taxon>Laurasiatheria</taxon>
        <taxon>Carnivora</taxon>
        <taxon>Feliformia</taxon>
        <taxon>Felidae</taxon>
        <taxon>Felinae</taxon>
        <taxon>Lynx</taxon>
    </lineage>
</organism>
<comment type="caution">
    <text evidence="1">Lacks conserved residue(s) required for the propagation of feature annotation.</text>
</comment>
<dbReference type="PANTHER" id="PTHR11905">
    <property type="entry name" value="ADAM A DISINTEGRIN AND METALLOPROTEASE DOMAIN"/>
    <property type="match status" value="1"/>
</dbReference>
<proteinExistence type="predicted"/>
<feature type="domain" description="Peptidase M12B" evidence="2">
    <location>
        <begin position="1"/>
        <end position="58"/>
    </location>
</feature>
<dbReference type="EMBL" id="CAAGRJ010012205">
    <property type="protein sequence ID" value="VFV29046.1"/>
    <property type="molecule type" value="Genomic_DNA"/>
</dbReference>
<dbReference type="Proteomes" id="UP000386466">
    <property type="component" value="Unassembled WGS sequence"/>
</dbReference>
<evidence type="ECO:0000259" key="2">
    <source>
        <dbReference type="PROSITE" id="PS50215"/>
    </source>
</evidence>
<dbReference type="GO" id="GO:0004222">
    <property type="term" value="F:metalloendopeptidase activity"/>
    <property type="evidence" value="ECO:0007669"/>
    <property type="project" value="InterPro"/>
</dbReference>
<dbReference type="InterPro" id="IPR001590">
    <property type="entry name" value="Peptidase_M12B"/>
</dbReference>
<feature type="non-terminal residue" evidence="3">
    <location>
        <position position="95"/>
    </location>
</feature>
<sequence>MARNCGLCFDTDECACQKRSSCLRTQLTGTMEAFSNCSFIHMQHIMNCGTGKCMFNTEMVHLNKSLTHYHYGNYIVDPGKQCDCGSFNQCYSNLG</sequence>
<dbReference type="PROSITE" id="PS50215">
    <property type="entry name" value="ADAM_MEPRO"/>
    <property type="match status" value="1"/>
</dbReference>
<gene>
    <name evidence="3" type="ORF">LYPA_23C021968</name>
</gene>
<dbReference type="Pfam" id="PF01421">
    <property type="entry name" value="Reprolysin"/>
    <property type="match status" value="1"/>
</dbReference>
<accession>A0A485NAZ3</accession>
<dbReference type="GO" id="GO:0008584">
    <property type="term" value="P:male gonad development"/>
    <property type="evidence" value="ECO:0007669"/>
    <property type="project" value="TreeGrafter"/>
</dbReference>
<dbReference type="GO" id="GO:0006508">
    <property type="term" value="P:proteolysis"/>
    <property type="evidence" value="ECO:0007669"/>
    <property type="project" value="InterPro"/>
</dbReference>
<reference evidence="3 4" key="1">
    <citation type="submission" date="2019-01" db="EMBL/GenBank/DDBJ databases">
        <authorList>
            <person name="Alioto T."/>
            <person name="Alioto T."/>
        </authorList>
    </citation>
    <scope>NUCLEOTIDE SEQUENCE [LARGE SCALE GENOMIC DNA]</scope>
</reference>
<name>A0A485NAZ3_LYNPA</name>
<dbReference type="GO" id="GO:0009897">
    <property type="term" value="C:external side of plasma membrane"/>
    <property type="evidence" value="ECO:0007669"/>
    <property type="project" value="TreeGrafter"/>
</dbReference>